<feature type="region of interest" description="Disordered" evidence="1">
    <location>
        <begin position="1"/>
        <end position="44"/>
    </location>
</feature>
<accession>A0ABR8KWM7</accession>
<evidence type="ECO:0000313" key="2">
    <source>
        <dbReference type="EMBL" id="MBD3141844.1"/>
    </source>
</evidence>
<comment type="caution">
    <text evidence="2">The sequence shown here is derived from an EMBL/GenBank/DDBJ whole genome shotgun (WGS) entry which is preliminary data.</text>
</comment>
<dbReference type="Proteomes" id="UP000653231">
    <property type="component" value="Unassembled WGS sequence"/>
</dbReference>
<dbReference type="EMBL" id="JACXRZ010000002">
    <property type="protein sequence ID" value="MBD3141844.1"/>
    <property type="molecule type" value="Genomic_DNA"/>
</dbReference>
<keyword evidence="3" id="KW-1185">Reference proteome</keyword>
<name>A0ABR8KWM7_9ACTN</name>
<evidence type="ECO:0000313" key="3">
    <source>
        <dbReference type="Proteomes" id="UP000653231"/>
    </source>
</evidence>
<gene>
    <name evidence="2" type="ORF">IEQ31_01375</name>
</gene>
<organism evidence="2 3">
    <name type="scientific">Microbispora bryophytorum subsp. camponoti</name>
    <dbReference type="NCBI Taxonomy" id="1677852"/>
    <lineage>
        <taxon>Bacteria</taxon>
        <taxon>Bacillati</taxon>
        <taxon>Actinomycetota</taxon>
        <taxon>Actinomycetes</taxon>
        <taxon>Streptosporangiales</taxon>
        <taxon>Streptosporangiaceae</taxon>
        <taxon>Microbispora</taxon>
    </lineage>
</organism>
<evidence type="ECO:0000256" key="1">
    <source>
        <dbReference type="SAM" id="MobiDB-lite"/>
    </source>
</evidence>
<protein>
    <submittedName>
        <fullName evidence="2">Uncharacterized protein</fullName>
    </submittedName>
</protein>
<dbReference type="RefSeq" id="WP_191049708.1">
    <property type="nucleotide sequence ID" value="NZ_JACXRZ010000002.1"/>
</dbReference>
<sequence length="65" mass="6915">MAPNEKGDTERRLTEQHQDGLNGRHDDSRDAEHDHHAGGCARHAEDGHKLCGEVAGAHIGVGAIA</sequence>
<reference evidence="2 3" key="1">
    <citation type="submission" date="2020-09" db="EMBL/GenBank/DDBJ databases">
        <title>Actinomycete isolated from the Camponotus japonicus Mayr.</title>
        <authorList>
            <person name="Gong X."/>
        </authorList>
    </citation>
    <scope>NUCLEOTIDE SEQUENCE [LARGE SCALE GENOMIC DNA]</scope>
    <source>
        <strain evidence="2 3">2C-HV3</strain>
    </source>
</reference>
<proteinExistence type="predicted"/>